<evidence type="ECO:0000256" key="2">
    <source>
        <dbReference type="ARBA" id="ARBA00010139"/>
    </source>
</evidence>
<dbReference type="AlphaFoldDB" id="A0A2W2EUI5"/>
<evidence type="ECO:0000256" key="6">
    <source>
        <dbReference type="ARBA" id="ARBA00023002"/>
    </source>
</evidence>
<keyword evidence="5" id="KW-0521">NADP</keyword>
<evidence type="ECO:0000256" key="4">
    <source>
        <dbReference type="ARBA" id="ARBA00022827"/>
    </source>
</evidence>
<evidence type="ECO:0000313" key="8">
    <source>
        <dbReference type="EMBL" id="PZG08044.1"/>
    </source>
</evidence>
<name>A0A2W2EUI5_9ACTN</name>
<keyword evidence="6" id="KW-0560">Oxidoreductase</keyword>
<evidence type="ECO:0000256" key="3">
    <source>
        <dbReference type="ARBA" id="ARBA00022630"/>
    </source>
</evidence>
<organism evidence="8 9">
    <name type="scientific">Nonomuraea aridisoli</name>
    <dbReference type="NCBI Taxonomy" id="2070368"/>
    <lineage>
        <taxon>Bacteria</taxon>
        <taxon>Bacillati</taxon>
        <taxon>Actinomycetota</taxon>
        <taxon>Actinomycetes</taxon>
        <taxon>Streptosporangiales</taxon>
        <taxon>Streptosporangiaceae</taxon>
        <taxon>Nonomuraea</taxon>
    </lineage>
</organism>
<sequence>MYMLHRLRGLGLSVRVFETGDGVGGTWYWNRYPGARCDVESMEYSYSFDDRLEQEWEWTERYPSQPEILRYADHVADRFDLRRDIQFGTRVTRAAYDEASGLWRVETDRGDVVAARYLITAVGCLSAARVPDFPGAAEFRGPSFHTGRWPHDGVDFSGLRVAVIGTGSSGIQAIPVIAEQAEHVTVFQRTPNYSVPAHNRPMEPEYQGWVKANYPDLRRRMRESHVGLLGEFNPTSALEVSDEERTREFETRWTKGGISFLGAYGDIPVNPRANELAAQFVRSKIRETVGDPRTAELLSPRDHPIGSKRICVDTGYYATYNRPNVTLVDVRADPIEEITPTGVRTAAGRHDVDMIVYATGYDAMTGPLLGLDITGKGGLSLRRKWEAGPRTYLGLMSAGFPNLFTITGPGSPSVLSNMIVSIEQHVDWIARCVAWLREKDVTAIDADPLAEDAWTAHVNEVAQFTLYLQADSWYLGANVPGKPRVFMPYVGGVGAYRLKCDQVAADGYEGFVLSS</sequence>
<gene>
    <name evidence="8" type="ORF">C1J01_39660</name>
</gene>
<dbReference type="SUPFAM" id="SSF51905">
    <property type="entry name" value="FAD/NAD(P)-binding domain"/>
    <property type="match status" value="2"/>
</dbReference>
<keyword evidence="3" id="KW-0285">Flavoprotein</keyword>
<accession>A0A2W2EUI5</accession>
<keyword evidence="9" id="KW-1185">Reference proteome</keyword>
<dbReference type="PANTHER" id="PTHR43098">
    <property type="entry name" value="L-ORNITHINE N(5)-MONOOXYGENASE-RELATED"/>
    <property type="match status" value="1"/>
</dbReference>
<comment type="cofactor">
    <cofactor evidence="1">
        <name>FAD</name>
        <dbReference type="ChEBI" id="CHEBI:57692"/>
    </cofactor>
</comment>
<protein>
    <submittedName>
        <fullName evidence="8">Cyclohexanone monooxygenase</fullName>
    </submittedName>
</protein>
<dbReference type="InterPro" id="IPR036188">
    <property type="entry name" value="FAD/NAD-bd_sf"/>
</dbReference>
<dbReference type="GO" id="GO:0016709">
    <property type="term" value="F:oxidoreductase activity, acting on paired donors, with incorporation or reduction of molecular oxygen, NAD(P)H as one donor, and incorporation of one atom of oxygen"/>
    <property type="evidence" value="ECO:0007669"/>
    <property type="project" value="UniProtKB-ARBA"/>
</dbReference>
<evidence type="ECO:0000256" key="5">
    <source>
        <dbReference type="ARBA" id="ARBA00022857"/>
    </source>
</evidence>
<dbReference type="PANTHER" id="PTHR43098:SF3">
    <property type="entry name" value="L-ORNITHINE N(5)-MONOOXYGENASE-RELATED"/>
    <property type="match status" value="1"/>
</dbReference>
<comment type="caution">
    <text evidence="8">The sequence shown here is derived from an EMBL/GenBank/DDBJ whole genome shotgun (WGS) entry which is preliminary data.</text>
</comment>
<dbReference type="Proteomes" id="UP000249304">
    <property type="component" value="Unassembled WGS sequence"/>
</dbReference>
<dbReference type="EMBL" id="POUD01000277">
    <property type="protein sequence ID" value="PZG08044.1"/>
    <property type="molecule type" value="Genomic_DNA"/>
</dbReference>
<evidence type="ECO:0000256" key="1">
    <source>
        <dbReference type="ARBA" id="ARBA00001974"/>
    </source>
</evidence>
<evidence type="ECO:0000256" key="7">
    <source>
        <dbReference type="ARBA" id="ARBA00023033"/>
    </source>
</evidence>
<evidence type="ECO:0000313" key="9">
    <source>
        <dbReference type="Proteomes" id="UP000249304"/>
    </source>
</evidence>
<dbReference type="Pfam" id="PF13738">
    <property type="entry name" value="Pyr_redox_3"/>
    <property type="match status" value="1"/>
</dbReference>
<proteinExistence type="inferred from homology"/>
<keyword evidence="4" id="KW-0274">FAD</keyword>
<dbReference type="OrthoDB" id="5168853at2"/>
<comment type="similarity">
    <text evidence="2">Belongs to the FAD-binding monooxygenase family.</text>
</comment>
<keyword evidence="7 8" id="KW-0503">Monooxygenase</keyword>
<reference evidence="8 9" key="1">
    <citation type="submission" date="2018-01" db="EMBL/GenBank/DDBJ databases">
        <title>Draft genome sequence of Nonomuraea sp. KC333.</title>
        <authorList>
            <person name="Sahin N."/>
            <person name="Saygin H."/>
            <person name="Ay H."/>
        </authorList>
    </citation>
    <scope>NUCLEOTIDE SEQUENCE [LARGE SCALE GENOMIC DNA]</scope>
    <source>
        <strain evidence="8 9">KC333</strain>
    </source>
</reference>
<dbReference type="InterPro" id="IPR050775">
    <property type="entry name" value="FAD-binding_Monooxygenases"/>
</dbReference>
<dbReference type="Gene3D" id="3.50.50.60">
    <property type="entry name" value="FAD/NAD(P)-binding domain"/>
    <property type="match status" value="3"/>
</dbReference>